<organism evidence="1 2">
    <name type="scientific">Spiromyces aspiralis</name>
    <dbReference type="NCBI Taxonomy" id="68401"/>
    <lineage>
        <taxon>Eukaryota</taxon>
        <taxon>Fungi</taxon>
        <taxon>Fungi incertae sedis</taxon>
        <taxon>Zoopagomycota</taxon>
        <taxon>Kickxellomycotina</taxon>
        <taxon>Kickxellomycetes</taxon>
        <taxon>Kickxellales</taxon>
        <taxon>Kickxellaceae</taxon>
        <taxon>Spiromyces</taxon>
    </lineage>
</organism>
<name>A0ACC1HGU1_9FUNG</name>
<evidence type="ECO:0000313" key="1">
    <source>
        <dbReference type="EMBL" id="KAJ1673149.1"/>
    </source>
</evidence>
<proteinExistence type="predicted"/>
<accession>A0ACC1HGU1</accession>
<dbReference type="EMBL" id="JAMZIH010007319">
    <property type="protein sequence ID" value="KAJ1673149.1"/>
    <property type="molecule type" value="Genomic_DNA"/>
</dbReference>
<gene>
    <name evidence="1" type="ORF">EV182_005794</name>
</gene>
<protein>
    <submittedName>
        <fullName evidence="1">Uncharacterized protein</fullName>
    </submittedName>
</protein>
<sequence length="158" mass="17809">MSSLVREAQLRLPDAGQWQYVGEGNKNIVFAYQRSDEHFTGGLLRLRKTELKSLGGRAEHDTLDDILFAQNIIRPLVNIEGNSNYIPLMTPVNLDRQFLEEMSVAAQPHRPESRLHQVLDIEQKIGILTANMAPVEGDLHEFAVEIKASKGSMVPRLH</sequence>
<dbReference type="Proteomes" id="UP001145114">
    <property type="component" value="Unassembled WGS sequence"/>
</dbReference>
<comment type="caution">
    <text evidence="1">The sequence shown here is derived from an EMBL/GenBank/DDBJ whole genome shotgun (WGS) entry which is preliminary data.</text>
</comment>
<evidence type="ECO:0000313" key="2">
    <source>
        <dbReference type="Proteomes" id="UP001145114"/>
    </source>
</evidence>
<reference evidence="1" key="1">
    <citation type="submission" date="2022-06" db="EMBL/GenBank/DDBJ databases">
        <title>Phylogenomic reconstructions and comparative analyses of Kickxellomycotina fungi.</title>
        <authorList>
            <person name="Reynolds N.K."/>
            <person name="Stajich J.E."/>
            <person name="Barry K."/>
            <person name="Grigoriev I.V."/>
            <person name="Crous P."/>
            <person name="Smith M.E."/>
        </authorList>
    </citation>
    <scope>NUCLEOTIDE SEQUENCE</scope>
    <source>
        <strain evidence="1">RSA 2271</strain>
    </source>
</reference>
<keyword evidence="2" id="KW-1185">Reference proteome</keyword>